<dbReference type="AlphaFoldDB" id="A0A820K7T6"/>
<organism evidence="2 3">
    <name type="scientific">Rotaria sordida</name>
    <dbReference type="NCBI Taxonomy" id="392033"/>
    <lineage>
        <taxon>Eukaryota</taxon>
        <taxon>Metazoa</taxon>
        <taxon>Spiralia</taxon>
        <taxon>Gnathifera</taxon>
        <taxon>Rotifera</taxon>
        <taxon>Eurotatoria</taxon>
        <taxon>Bdelloidea</taxon>
        <taxon>Philodinida</taxon>
        <taxon>Philodinidae</taxon>
        <taxon>Rotaria</taxon>
    </lineage>
</organism>
<dbReference type="Pfam" id="PF01636">
    <property type="entry name" value="APH"/>
    <property type="match status" value="1"/>
</dbReference>
<dbReference type="Proteomes" id="UP000663874">
    <property type="component" value="Unassembled WGS sequence"/>
</dbReference>
<dbReference type="SUPFAM" id="SSF56112">
    <property type="entry name" value="Protein kinase-like (PK-like)"/>
    <property type="match status" value="1"/>
</dbReference>
<dbReference type="InterPro" id="IPR011009">
    <property type="entry name" value="Kinase-like_dom_sf"/>
</dbReference>
<protein>
    <recommendedName>
        <fullName evidence="1">Aminoglycoside phosphotransferase domain-containing protein</fullName>
    </recommendedName>
</protein>
<dbReference type="PROSITE" id="PS00108">
    <property type="entry name" value="PROTEIN_KINASE_ST"/>
    <property type="match status" value="1"/>
</dbReference>
<accession>A0A820K7T6</accession>
<dbReference type="Gene3D" id="3.90.1200.10">
    <property type="match status" value="1"/>
</dbReference>
<sequence>MNDIRKAWDLTVQNFHNELQISELSKNFGSVLESRLNDITFAFNNLQPRTIIHGDYKLANILINRNSTENQIYAIDWQWCGI</sequence>
<proteinExistence type="predicted"/>
<dbReference type="InterPro" id="IPR008271">
    <property type="entry name" value="Ser/Thr_kinase_AS"/>
</dbReference>
<dbReference type="EMBL" id="CAJOBE010044459">
    <property type="protein sequence ID" value="CAF4337433.1"/>
    <property type="molecule type" value="Genomic_DNA"/>
</dbReference>
<evidence type="ECO:0000313" key="3">
    <source>
        <dbReference type="Proteomes" id="UP000663874"/>
    </source>
</evidence>
<evidence type="ECO:0000259" key="1">
    <source>
        <dbReference type="Pfam" id="PF01636"/>
    </source>
</evidence>
<comment type="caution">
    <text evidence="2">The sequence shown here is derived from an EMBL/GenBank/DDBJ whole genome shotgun (WGS) entry which is preliminary data.</text>
</comment>
<feature type="non-terminal residue" evidence="2">
    <location>
        <position position="82"/>
    </location>
</feature>
<evidence type="ECO:0000313" key="2">
    <source>
        <dbReference type="EMBL" id="CAF4337433.1"/>
    </source>
</evidence>
<dbReference type="GO" id="GO:0004672">
    <property type="term" value="F:protein kinase activity"/>
    <property type="evidence" value="ECO:0007669"/>
    <property type="project" value="InterPro"/>
</dbReference>
<feature type="domain" description="Aminoglycoside phosphotransferase" evidence="1">
    <location>
        <begin position="44"/>
        <end position="81"/>
    </location>
</feature>
<dbReference type="InterPro" id="IPR002575">
    <property type="entry name" value="Aminoglycoside_PTrfase"/>
</dbReference>
<gene>
    <name evidence="2" type="ORF">FNK824_LOCUS41895</name>
</gene>
<reference evidence="2" key="1">
    <citation type="submission" date="2021-02" db="EMBL/GenBank/DDBJ databases">
        <authorList>
            <person name="Nowell W R."/>
        </authorList>
    </citation>
    <scope>NUCLEOTIDE SEQUENCE</scope>
</reference>
<name>A0A820K7T6_9BILA</name>